<name>A0A6G8RWY7_9GAMM</name>
<dbReference type="Proteomes" id="UP000502297">
    <property type="component" value="Chromosome"/>
</dbReference>
<evidence type="ECO:0000313" key="2">
    <source>
        <dbReference type="EMBL" id="QIO06318.1"/>
    </source>
</evidence>
<proteinExistence type="predicted"/>
<organism evidence="2 3">
    <name type="scientific">Acinetobacter shaoyimingii</name>
    <dbReference type="NCBI Taxonomy" id="2715164"/>
    <lineage>
        <taxon>Bacteria</taxon>
        <taxon>Pseudomonadati</taxon>
        <taxon>Pseudomonadota</taxon>
        <taxon>Gammaproteobacteria</taxon>
        <taxon>Moraxellales</taxon>
        <taxon>Moraxellaceae</taxon>
        <taxon>Acinetobacter</taxon>
    </lineage>
</organism>
<feature type="chain" id="PRO_5026305054" description="Lipoprotein" evidence="1">
    <location>
        <begin position="20"/>
        <end position="383"/>
    </location>
</feature>
<evidence type="ECO:0000313" key="3">
    <source>
        <dbReference type="Proteomes" id="UP000502297"/>
    </source>
</evidence>
<reference evidence="2 3" key="1">
    <citation type="submission" date="2020-03" db="EMBL/GenBank/DDBJ databases">
        <authorList>
            <person name="Zhu W."/>
        </authorList>
    </citation>
    <scope>NUCLEOTIDE SEQUENCE [LARGE SCALE GENOMIC DNA]</scope>
    <source>
        <strain evidence="2 3">323-1</strain>
    </source>
</reference>
<accession>A0A6G8RWY7</accession>
<dbReference type="AlphaFoldDB" id="A0A6G8RWY7"/>
<dbReference type="EMBL" id="CP049801">
    <property type="protein sequence ID" value="QIO06318.1"/>
    <property type="molecule type" value="Genomic_DNA"/>
</dbReference>
<gene>
    <name evidence="2" type="ORF">G8E00_10320</name>
</gene>
<evidence type="ECO:0008006" key="4">
    <source>
        <dbReference type="Google" id="ProtNLM"/>
    </source>
</evidence>
<dbReference type="RefSeq" id="WP_166224362.1">
    <property type="nucleotide sequence ID" value="NZ_CP049801.1"/>
</dbReference>
<keyword evidence="3" id="KW-1185">Reference proteome</keyword>
<dbReference type="KEGG" id="asha:G8E00_10320"/>
<feature type="signal peptide" evidence="1">
    <location>
        <begin position="1"/>
        <end position="19"/>
    </location>
</feature>
<evidence type="ECO:0000256" key="1">
    <source>
        <dbReference type="SAM" id="SignalP"/>
    </source>
</evidence>
<sequence length="383" mass="44802">MLNLSKPILIILLSGFLTACGYQSSNSKKYPHKHIQVLSPKVQDIEMTWINKEHYGQYSFDFNDQDMFYNCSNKNDSLCVYNFQNKTIQKFTLPEAKLDLIYDSLNIQDIQFIDPHNVMIIQTDHAHTQKNVYLFNTQTQQFQQSDIFDHREFTQNVIHLLVQQGIYQIDNTDGHVSYHSSQVVEDVNVTAASTAIEDFKITDINLQDLKEIWLCLKNIFSFSIELPSNGLAHGDFYISPTDQFDDRFKLEFSRYLEAHQVRCFFDVDGHGNLLLQTTHRAIFIPYFIEKGLFQEFWKIPSCGEIKQISPVTTQYLKYTSIDKVKSSGNHFMFWFDPIGFDVFEIEQNDNTKQFKMPINEAILYKINNEIIVVGDQKIYIIHN</sequence>
<protein>
    <recommendedName>
        <fullName evidence="4">Lipoprotein</fullName>
    </recommendedName>
</protein>
<keyword evidence="1" id="KW-0732">Signal</keyword>
<dbReference type="PROSITE" id="PS51257">
    <property type="entry name" value="PROKAR_LIPOPROTEIN"/>
    <property type="match status" value="1"/>
</dbReference>